<feature type="region of interest" description="Disordered" evidence="1">
    <location>
        <begin position="780"/>
        <end position="805"/>
    </location>
</feature>
<evidence type="ECO:0000259" key="2">
    <source>
        <dbReference type="SMART" id="SM00955"/>
    </source>
</evidence>
<dbReference type="EMBL" id="JAPQKO010000002">
    <property type="protein sequence ID" value="KAJ5179341.1"/>
    <property type="molecule type" value="Genomic_DNA"/>
</dbReference>
<dbReference type="InterPro" id="IPR056625">
    <property type="entry name" value="SH3_CYT4"/>
</dbReference>
<evidence type="ECO:0000313" key="3">
    <source>
        <dbReference type="EMBL" id="KAJ5179341.1"/>
    </source>
</evidence>
<accession>A0A9W9IPB0</accession>
<evidence type="ECO:0000256" key="1">
    <source>
        <dbReference type="SAM" id="MobiDB-lite"/>
    </source>
</evidence>
<dbReference type="AlphaFoldDB" id="A0A9W9IPB0"/>
<dbReference type="Proteomes" id="UP001146351">
    <property type="component" value="Unassembled WGS sequence"/>
</dbReference>
<keyword evidence="4" id="KW-1185">Reference proteome</keyword>
<dbReference type="SMART" id="SM00955">
    <property type="entry name" value="RNB"/>
    <property type="match status" value="1"/>
</dbReference>
<gene>
    <name evidence="3" type="ORF">N7492_002551</name>
</gene>
<organism evidence="3 4">
    <name type="scientific">Penicillium capsulatum</name>
    <dbReference type="NCBI Taxonomy" id="69766"/>
    <lineage>
        <taxon>Eukaryota</taxon>
        <taxon>Fungi</taxon>
        <taxon>Dikarya</taxon>
        <taxon>Ascomycota</taxon>
        <taxon>Pezizomycotina</taxon>
        <taxon>Eurotiomycetes</taxon>
        <taxon>Eurotiomycetidae</taxon>
        <taxon>Eurotiales</taxon>
        <taxon>Aspergillaceae</taxon>
        <taxon>Penicillium</taxon>
    </lineage>
</organism>
<reference evidence="3" key="2">
    <citation type="journal article" date="2023" name="IMA Fungus">
        <title>Comparative genomic study of the Penicillium genus elucidates a diverse pangenome and 15 lateral gene transfer events.</title>
        <authorList>
            <person name="Petersen C."/>
            <person name="Sorensen T."/>
            <person name="Nielsen M.R."/>
            <person name="Sondergaard T.E."/>
            <person name="Sorensen J.L."/>
            <person name="Fitzpatrick D.A."/>
            <person name="Frisvad J.C."/>
            <person name="Nielsen K.L."/>
        </authorList>
    </citation>
    <scope>NUCLEOTIDE SEQUENCE</scope>
    <source>
        <strain evidence="3">IBT 21917</strain>
    </source>
</reference>
<evidence type="ECO:0000313" key="4">
    <source>
        <dbReference type="Proteomes" id="UP001146351"/>
    </source>
</evidence>
<dbReference type="Pfam" id="PF23214">
    <property type="entry name" value="SH3_CYT4"/>
    <property type="match status" value="1"/>
</dbReference>
<comment type="caution">
    <text evidence="3">The sequence shown here is derived from an EMBL/GenBank/DDBJ whole genome shotgun (WGS) entry which is preliminary data.</text>
</comment>
<dbReference type="PANTHER" id="PTHR23355">
    <property type="entry name" value="RIBONUCLEASE"/>
    <property type="match status" value="1"/>
</dbReference>
<feature type="domain" description="RNB" evidence="2">
    <location>
        <begin position="416"/>
        <end position="765"/>
    </location>
</feature>
<sequence length="939" mass="105632">MLNGRDAWDSPWDNSPFTNRDELEMSSEFEGDHLEPGDLVGRLAADGLFSLAIYVQSVHKQKQFYTDRGNWRICSLREIDFVVKNFAPPELLDPIKPYFPNSRAYARGDLQSVPEGGLPRPLGAPLLTMMASFEENLLEFYRVNMSLLEDIHTIVADESDFLRLSIEELAMKVLGIEESQLNSINLFAVHKAVRHQPFLIEKDFSSIFRPTYLIQPARIAKVVHQVITWVHEHQEYCTRAVMAKDNPGIKDHPMHRFILKAQRLIARSRKLRSPTVVSCVGPSSQKFRPGQDDKPMVYRELLTETFNDKDQAILEFLQLYAIPTVLMPSGTLQTAASHIMRATGMYNYLGLSESSSRLFLQELGVIAPWENLALLDQTLLLPGHGMSLFNEMRWEEVEEACKETQDSLTDSMQHLRKDWGALPVYCVDDITAQEIDDGVSLERIEGSDDTFWVHIHVANPTAFLNHDGLIMEYAASRVATTYAPERTYPIFPSSFTQSHFSLAAGRPTITFSAKMNLQGDIIETNITNGTVNNVISITHGTLRKFLNPEWKPASKSLTVGGDILPESSKPGKNFRDVLSTEDQENFTVLRQLMLAFRSQRQKAGAMDMPNLRANTSLTVQMGTLPVKPYEMQVNEGHSMIGDPIICLQLQDDDPHEIRDQSKDYLISLLMNLAGHIAGQFCAARKIPVVYDGTWYDPEYGRVTHENIKDFGGQTFYGLVMPRSSSSSSPIHHHMLGLGAYVKSTSPLRRFTDVIAHYQIEAALRFENKHGRQLDAAIDMPESSTTEPQSTESDPDPASKPSTLSPLPFTVSDLDTHIISSHPIRARLRQVSSFSTQHWACLLLFRAFYFRECELPPTFPCLLRTPRNVPPREGTVFSGAIANLGVDCVVTIPDGCPDKDRMDVFGIVDARIIAVDMANLEVKMEAIGLIKPFERTGEWA</sequence>
<dbReference type="PANTHER" id="PTHR23355:SF65">
    <property type="entry name" value="EXORIBONUCLEASE CYT-4, PUTATIVE (AFU_ORTHOLOGUE AFUA_7G01550)-RELATED"/>
    <property type="match status" value="1"/>
</dbReference>
<dbReference type="InterPro" id="IPR050180">
    <property type="entry name" value="RNR_Ribonuclease"/>
</dbReference>
<dbReference type="InterPro" id="IPR012340">
    <property type="entry name" value="NA-bd_OB-fold"/>
</dbReference>
<dbReference type="GO" id="GO:0000932">
    <property type="term" value="C:P-body"/>
    <property type="evidence" value="ECO:0007669"/>
    <property type="project" value="TreeGrafter"/>
</dbReference>
<protein>
    <recommendedName>
        <fullName evidence="2">RNB domain-containing protein</fullName>
    </recommendedName>
</protein>
<dbReference type="GO" id="GO:0006402">
    <property type="term" value="P:mRNA catabolic process"/>
    <property type="evidence" value="ECO:0007669"/>
    <property type="project" value="TreeGrafter"/>
</dbReference>
<feature type="compositionally biased region" description="Low complexity" evidence="1">
    <location>
        <begin position="780"/>
        <end position="791"/>
    </location>
</feature>
<dbReference type="Pfam" id="PF00773">
    <property type="entry name" value="RNB"/>
    <property type="match status" value="1"/>
</dbReference>
<dbReference type="Pfam" id="PF23216">
    <property type="entry name" value="WHD_CYT4"/>
    <property type="match status" value="1"/>
</dbReference>
<dbReference type="InterPro" id="IPR001900">
    <property type="entry name" value="RNase_II/R"/>
</dbReference>
<reference evidence="3" key="1">
    <citation type="submission" date="2022-11" db="EMBL/GenBank/DDBJ databases">
        <authorList>
            <person name="Petersen C."/>
        </authorList>
    </citation>
    <scope>NUCLEOTIDE SEQUENCE</scope>
    <source>
        <strain evidence="3">IBT 21917</strain>
    </source>
</reference>
<dbReference type="InterPro" id="IPR056624">
    <property type="entry name" value="WH_CYT4"/>
</dbReference>
<dbReference type="OrthoDB" id="2285229at2759"/>
<name>A0A9W9IPB0_9EURO</name>
<dbReference type="GO" id="GO:0000175">
    <property type="term" value="F:3'-5'-RNA exonuclease activity"/>
    <property type="evidence" value="ECO:0007669"/>
    <property type="project" value="TreeGrafter"/>
</dbReference>
<dbReference type="SUPFAM" id="SSF50249">
    <property type="entry name" value="Nucleic acid-binding proteins"/>
    <property type="match status" value="1"/>
</dbReference>
<proteinExistence type="predicted"/>
<dbReference type="GO" id="GO:0003723">
    <property type="term" value="F:RNA binding"/>
    <property type="evidence" value="ECO:0007669"/>
    <property type="project" value="InterPro"/>
</dbReference>